<keyword evidence="8" id="KW-0902">Two-component regulatory system</keyword>
<keyword evidence="9" id="KW-0812">Transmembrane</keyword>
<accession>A0ABV5KEP7</accession>
<dbReference type="InterPro" id="IPR011712">
    <property type="entry name" value="Sig_transdc_His_kin_sub3_dim/P"/>
</dbReference>
<evidence type="ECO:0000256" key="4">
    <source>
        <dbReference type="ARBA" id="ARBA00022679"/>
    </source>
</evidence>
<keyword evidence="4" id="KW-0808">Transferase</keyword>
<organism evidence="12 13">
    <name type="scientific">Nocardioides plantarum</name>
    <dbReference type="NCBI Taxonomy" id="29299"/>
    <lineage>
        <taxon>Bacteria</taxon>
        <taxon>Bacillati</taxon>
        <taxon>Actinomycetota</taxon>
        <taxon>Actinomycetes</taxon>
        <taxon>Propionibacteriales</taxon>
        <taxon>Nocardioidaceae</taxon>
        <taxon>Nocardioides</taxon>
    </lineage>
</organism>
<dbReference type="PANTHER" id="PTHR24421:SF10">
    <property type="entry name" value="NITRATE_NITRITE SENSOR PROTEIN NARQ"/>
    <property type="match status" value="1"/>
</dbReference>
<dbReference type="GO" id="GO:0016301">
    <property type="term" value="F:kinase activity"/>
    <property type="evidence" value="ECO:0007669"/>
    <property type="project" value="UniProtKB-KW"/>
</dbReference>
<evidence type="ECO:0000256" key="3">
    <source>
        <dbReference type="ARBA" id="ARBA00022553"/>
    </source>
</evidence>
<evidence type="ECO:0000256" key="1">
    <source>
        <dbReference type="ARBA" id="ARBA00000085"/>
    </source>
</evidence>
<keyword evidence="13" id="KW-1185">Reference proteome</keyword>
<feature type="transmembrane region" description="Helical" evidence="9">
    <location>
        <begin position="21"/>
        <end position="44"/>
    </location>
</feature>
<name>A0ABV5KEP7_9ACTN</name>
<evidence type="ECO:0000256" key="5">
    <source>
        <dbReference type="ARBA" id="ARBA00022741"/>
    </source>
</evidence>
<feature type="transmembrane region" description="Helical" evidence="9">
    <location>
        <begin position="121"/>
        <end position="141"/>
    </location>
</feature>
<dbReference type="Pfam" id="PF02518">
    <property type="entry name" value="HATPase_c"/>
    <property type="match status" value="1"/>
</dbReference>
<dbReference type="EMBL" id="JBHMDG010000030">
    <property type="protein sequence ID" value="MFB9315188.1"/>
    <property type="molecule type" value="Genomic_DNA"/>
</dbReference>
<evidence type="ECO:0000259" key="10">
    <source>
        <dbReference type="Pfam" id="PF02518"/>
    </source>
</evidence>
<dbReference type="Proteomes" id="UP001589750">
    <property type="component" value="Unassembled WGS sequence"/>
</dbReference>
<gene>
    <name evidence="12" type="ORF">ACFFRI_19225</name>
</gene>
<dbReference type="EC" id="2.7.13.3" evidence="2"/>
<dbReference type="PANTHER" id="PTHR24421">
    <property type="entry name" value="NITRATE/NITRITE SENSOR PROTEIN NARX-RELATED"/>
    <property type="match status" value="1"/>
</dbReference>
<evidence type="ECO:0000256" key="6">
    <source>
        <dbReference type="ARBA" id="ARBA00022777"/>
    </source>
</evidence>
<keyword evidence="7" id="KW-0067">ATP-binding</keyword>
<evidence type="ECO:0000256" key="8">
    <source>
        <dbReference type="ARBA" id="ARBA00023012"/>
    </source>
</evidence>
<keyword evidence="9" id="KW-0472">Membrane</keyword>
<evidence type="ECO:0000256" key="9">
    <source>
        <dbReference type="SAM" id="Phobius"/>
    </source>
</evidence>
<keyword evidence="9" id="KW-1133">Transmembrane helix</keyword>
<dbReference type="SUPFAM" id="SSF55874">
    <property type="entry name" value="ATPase domain of HSP90 chaperone/DNA topoisomerase II/histidine kinase"/>
    <property type="match status" value="1"/>
</dbReference>
<comment type="catalytic activity">
    <reaction evidence="1">
        <text>ATP + protein L-histidine = ADP + protein N-phospho-L-histidine.</text>
        <dbReference type="EC" id="2.7.13.3"/>
    </reaction>
</comment>
<keyword evidence="6 12" id="KW-0418">Kinase</keyword>
<feature type="transmembrane region" description="Helical" evidence="9">
    <location>
        <begin position="72"/>
        <end position="88"/>
    </location>
</feature>
<feature type="domain" description="Histidine kinase/HSP90-like ATPase" evidence="10">
    <location>
        <begin position="322"/>
        <end position="411"/>
    </location>
</feature>
<feature type="domain" description="Signal transduction histidine kinase subgroup 3 dimerisation and phosphoacceptor" evidence="11">
    <location>
        <begin position="214"/>
        <end position="280"/>
    </location>
</feature>
<dbReference type="Gene3D" id="1.20.5.1930">
    <property type="match status" value="1"/>
</dbReference>
<evidence type="ECO:0000313" key="12">
    <source>
        <dbReference type="EMBL" id="MFB9315188.1"/>
    </source>
</evidence>
<protein>
    <recommendedName>
        <fullName evidence="2">histidine kinase</fullName>
        <ecNumber evidence="2">2.7.13.3</ecNumber>
    </recommendedName>
</protein>
<keyword evidence="5" id="KW-0547">Nucleotide-binding</keyword>
<dbReference type="Pfam" id="PF07730">
    <property type="entry name" value="HisKA_3"/>
    <property type="match status" value="1"/>
</dbReference>
<feature type="transmembrane region" description="Helical" evidence="9">
    <location>
        <begin position="94"/>
        <end position="114"/>
    </location>
</feature>
<evidence type="ECO:0000259" key="11">
    <source>
        <dbReference type="Pfam" id="PF07730"/>
    </source>
</evidence>
<evidence type="ECO:0000256" key="2">
    <source>
        <dbReference type="ARBA" id="ARBA00012438"/>
    </source>
</evidence>
<dbReference type="InterPro" id="IPR050482">
    <property type="entry name" value="Sensor_HK_TwoCompSys"/>
</dbReference>
<evidence type="ECO:0000256" key="7">
    <source>
        <dbReference type="ARBA" id="ARBA00022840"/>
    </source>
</evidence>
<dbReference type="RefSeq" id="WP_140008897.1">
    <property type="nucleotide sequence ID" value="NZ_JBHMDG010000030.1"/>
</dbReference>
<reference evidence="12 13" key="1">
    <citation type="submission" date="2024-09" db="EMBL/GenBank/DDBJ databases">
        <authorList>
            <person name="Sun Q."/>
            <person name="Mori K."/>
        </authorList>
    </citation>
    <scope>NUCLEOTIDE SEQUENCE [LARGE SCALE GENOMIC DNA]</scope>
    <source>
        <strain evidence="12 13">JCM 9626</strain>
    </source>
</reference>
<dbReference type="InterPro" id="IPR003594">
    <property type="entry name" value="HATPase_dom"/>
</dbReference>
<proteinExistence type="predicted"/>
<dbReference type="Gene3D" id="3.30.565.10">
    <property type="entry name" value="Histidine kinase-like ATPase, C-terminal domain"/>
    <property type="match status" value="1"/>
</dbReference>
<evidence type="ECO:0000313" key="13">
    <source>
        <dbReference type="Proteomes" id="UP001589750"/>
    </source>
</evidence>
<comment type="caution">
    <text evidence="12">The sequence shown here is derived from an EMBL/GenBank/DDBJ whole genome shotgun (WGS) entry which is preliminary data.</text>
</comment>
<feature type="transmembrane region" description="Helical" evidence="9">
    <location>
        <begin position="50"/>
        <end position="67"/>
    </location>
</feature>
<dbReference type="InterPro" id="IPR036890">
    <property type="entry name" value="HATPase_C_sf"/>
</dbReference>
<keyword evidence="3" id="KW-0597">Phosphoprotein</keyword>
<feature type="transmembrane region" description="Helical" evidence="9">
    <location>
        <begin position="161"/>
        <end position="179"/>
    </location>
</feature>
<dbReference type="CDD" id="cd16917">
    <property type="entry name" value="HATPase_UhpB-NarQ-NarX-like"/>
    <property type="match status" value="1"/>
</dbReference>
<sequence length="414" mass="44557">MRLLPDRTWSRPGPSAEQLRHDVVLGGAAAVLFVVSAELFHSAYGFDRGAGGVEAYVLFAVSGLLLAGRRRLPLTSMLVQAVLFIVIGERLDQYGATFTIQMTMFTVVYAAWAWSDRPRALVASTGIVLVAMFGWLVTALLDDGALPSGRVGLIDADIAAFAYSLAINVVYFGGAIAWGQAAWRSARRRAEIDAQQERERSARRLDQERAVHDERVRIARDLHDVVAHHISGIGVQAAGAGRVLDRDPASARAALTTIESSSRRAVAQMHQLVGLLRESDDDHARTPQPGLADVAALAGGEAPVVEHRVVGEPFAVPETVDLSLFRVAQEAVTNVRRHARARRASVVVRYVAEPRAVEVEVLDDGHPAPGRDTGGGYGLRGIAERAALHDGVAEVGPRPQGGWRVRVRVPVGES</sequence>